<dbReference type="CDD" id="cd01610">
    <property type="entry name" value="PAP2_like"/>
    <property type="match status" value="1"/>
</dbReference>
<feature type="domain" description="Phosphatidic acid phosphatase type 2/haloperoxidase" evidence="2">
    <location>
        <begin position="167"/>
        <end position="237"/>
    </location>
</feature>
<dbReference type="Pfam" id="PF01569">
    <property type="entry name" value="PAP2"/>
    <property type="match status" value="1"/>
</dbReference>
<proteinExistence type="predicted"/>
<gene>
    <name evidence="3" type="ORF">QJ522_14465</name>
</gene>
<feature type="signal peptide" evidence="1">
    <location>
        <begin position="1"/>
        <end position="27"/>
    </location>
</feature>
<feature type="chain" id="PRO_5043981089" evidence="1">
    <location>
        <begin position="28"/>
        <end position="267"/>
    </location>
</feature>
<dbReference type="InterPro" id="IPR036938">
    <property type="entry name" value="PAP2/HPO_sf"/>
</dbReference>
<dbReference type="AlphaFoldDB" id="A0AAW6U098"/>
<dbReference type="RefSeq" id="WP_349245671.1">
    <property type="nucleotide sequence ID" value="NZ_JASCXX010000018.1"/>
</dbReference>
<accession>A0AAW6U098</accession>
<reference evidence="3" key="1">
    <citation type="submission" date="2023-05" db="EMBL/GenBank/DDBJ databases">
        <title>Anaerotaeda fermentans gen. nov., sp. nov., a novel anaerobic planctomycete of the new family within the order Sedimentisphaerales isolated from Taman Peninsula, Russia.</title>
        <authorList>
            <person name="Khomyakova M.A."/>
            <person name="Merkel A.Y."/>
            <person name="Slobodkin A.I."/>
        </authorList>
    </citation>
    <scope>NUCLEOTIDE SEQUENCE</scope>
    <source>
        <strain evidence="3">M17dextr</strain>
    </source>
</reference>
<name>A0AAW6U098_9BACT</name>
<sequence>MDDRRIRIGLSCLLLVMAASIPDTARASEDAADTKEIGIAETIVNDYRAFYSHKRLTRMGLGFGAGAIVANTNIDRYVQDRYQSGLRNSGTDDFGDVAKVFGEGKYLIPIALLSAGTKYIDDNSPIGAWGAYTSRAYLAGGPAALLMQTVTGGSRPGESENDSRWRPFDDNNGVSGHAFIGAVPFLTLSRMIEDNDLLKYLACAGSFLAAWSRVNDDAHYLSQAALGWYMAWESVDAVFASEKKRGNVSIVPTIDANSSMLSLVIEW</sequence>
<dbReference type="EMBL" id="JASCXX010000018">
    <property type="protein sequence ID" value="MDI6450260.1"/>
    <property type="molecule type" value="Genomic_DNA"/>
</dbReference>
<dbReference type="SUPFAM" id="SSF48317">
    <property type="entry name" value="Acid phosphatase/Vanadium-dependent haloperoxidase"/>
    <property type="match status" value="1"/>
</dbReference>
<evidence type="ECO:0000313" key="3">
    <source>
        <dbReference type="EMBL" id="MDI6450260.1"/>
    </source>
</evidence>
<evidence type="ECO:0000259" key="2">
    <source>
        <dbReference type="Pfam" id="PF01569"/>
    </source>
</evidence>
<comment type="caution">
    <text evidence="3">The sequence shown here is derived from an EMBL/GenBank/DDBJ whole genome shotgun (WGS) entry which is preliminary data.</text>
</comment>
<keyword evidence="1" id="KW-0732">Signal</keyword>
<dbReference type="InterPro" id="IPR000326">
    <property type="entry name" value="PAP2/HPO"/>
</dbReference>
<keyword evidence="4" id="KW-1185">Reference proteome</keyword>
<protein>
    <submittedName>
        <fullName evidence="3">Phosphatase PAP2 family protein</fullName>
    </submittedName>
</protein>
<evidence type="ECO:0000313" key="4">
    <source>
        <dbReference type="Proteomes" id="UP001431776"/>
    </source>
</evidence>
<organism evidence="3 4">
    <name type="scientific">Anaerobaca lacustris</name>
    <dbReference type="NCBI Taxonomy" id="3044600"/>
    <lineage>
        <taxon>Bacteria</taxon>
        <taxon>Pseudomonadati</taxon>
        <taxon>Planctomycetota</taxon>
        <taxon>Phycisphaerae</taxon>
        <taxon>Sedimentisphaerales</taxon>
        <taxon>Anaerobacaceae</taxon>
        <taxon>Anaerobaca</taxon>
    </lineage>
</organism>
<dbReference type="Proteomes" id="UP001431776">
    <property type="component" value="Unassembled WGS sequence"/>
</dbReference>
<evidence type="ECO:0000256" key="1">
    <source>
        <dbReference type="SAM" id="SignalP"/>
    </source>
</evidence>